<gene>
    <name evidence="1" type="ORF">HYN04_10120</name>
</gene>
<dbReference type="RefSeq" id="WP_110450644.1">
    <property type="nucleotide sequence ID" value="NZ_CP029479.1"/>
</dbReference>
<dbReference type="EMBL" id="CP029479">
    <property type="protein sequence ID" value="AWM78078.1"/>
    <property type="molecule type" value="Genomic_DNA"/>
</dbReference>
<reference evidence="2" key="1">
    <citation type="submission" date="2018-05" db="EMBL/GenBank/DDBJ databases">
        <title>Genome sequencing of Phenylobacterium sp. HYN0004.</title>
        <authorList>
            <person name="Yi H."/>
            <person name="Baek C."/>
        </authorList>
    </citation>
    <scope>NUCLEOTIDE SEQUENCE [LARGE SCALE GENOMIC DNA]</scope>
    <source>
        <strain evidence="2">HYN0004</strain>
    </source>
</reference>
<keyword evidence="2" id="KW-1185">Reference proteome</keyword>
<name>A0A2Z3I2U0_9CAUL</name>
<organism evidence="1 2">
    <name type="scientific">Phenylobacterium parvum</name>
    <dbReference type="NCBI Taxonomy" id="2201350"/>
    <lineage>
        <taxon>Bacteria</taxon>
        <taxon>Pseudomonadati</taxon>
        <taxon>Pseudomonadota</taxon>
        <taxon>Alphaproteobacteria</taxon>
        <taxon>Caulobacterales</taxon>
        <taxon>Caulobacteraceae</taxon>
        <taxon>Phenylobacterium</taxon>
    </lineage>
</organism>
<dbReference type="InterPro" id="IPR038444">
    <property type="entry name" value="DUF465_sf"/>
</dbReference>
<protein>
    <recommendedName>
        <fullName evidence="3">DUF465 domain-containing protein</fullName>
    </recommendedName>
</protein>
<dbReference type="InterPro" id="IPR007420">
    <property type="entry name" value="DUF465"/>
</dbReference>
<dbReference type="Pfam" id="PF04325">
    <property type="entry name" value="DUF465"/>
    <property type="match status" value="1"/>
</dbReference>
<evidence type="ECO:0000313" key="2">
    <source>
        <dbReference type="Proteomes" id="UP000247763"/>
    </source>
</evidence>
<evidence type="ECO:0000313" key="1">
    <source>
        <dbReference type="EMBL" id="AWM78078.1"/>
    </source>
</evidence>
<proteinExistence type="predicted"/>
<accession>A0A2Z3I2U0</accession>
<sequence length="72" mass="8020">MSGEGLTGEEAAIRRRLSELQLDHNDLEVAIQAIGLSPVPDMMVIGRLKRKKLALKDEIERLKDQLTPDIIA</sequence>
<evidence type="ECO:0008006" key="3">
    <source>
        <dbReference type="Google" id="ProtNLM"/>
    </source>
</evidence>
<dbReference type="Gene3D" id="6.10.280.50">
    <property type="match status" value="1"/>
</dbReference>
<dbReference type="Proteomes" id="UP000247763">
    <property type="component" value="Chromosome"/>
</dbReference>
<dbReference type="KEGG" id="phb:HYN04_10120"/>
<dbReference type="AlphaFoldDB" id="A0A2Z3I2U0"/>
<dbReference type="OrthoDB" id="7869924at2"/>